<evidence type="ECO:0000313" key="2">
    <source>
        <dbReference type="EMBL" id="PWW01832.1"/>
    </source>
</evidence>
<dbReference type="Proteomes" id="UP000246352">
    <property type="component" value="Unassembled WGS sequence"/>
</dbReference>
<sequence>MGPAPSQNCWTIAQSRSSNSNLLPEYLLALIHPFIRRAILAPSSAKTDVPGQRTPGRRKTVAFVGCASVAQAAGRSQCAAHRRGNPPGRQGRPHGSPGAVARAERARLVRAGGRHRETRAYVGRRARQERNVQAVLRPEFISSRAAAAAERRWSTARVVSCVDLECLVSGRHRVRHRRGVGDHANSIPGTTIAGWSRAPRIPS</sequence>
<accession>A0A317PLM1</accession>
<evidence type="ECO:0000313" key="3">
    <source>
        <dbReference type="Proteomes" id="UP000246352"/>
    </source>
</evidence>
<dbReference type="AlphaFoldDB" id="A0A317PLM1"/>
<reference evidence="2 3" key="1">
    <citation type="submission" date="2018-05" db="EMBL/GenBank/DDBJ databases">
        <title>Genomic Encyclopedia of Type Strains, Phase IV (KMG-IV): sequencing the most valuable type-strain genomes for metagenomic binning, comparative biology and taxonomic classification.</title>
        <authorList>
            <person name="Goeker M."/>
        </authorList>
    </citation>
    <scope>NUCLEOTIDE SEQUENCE [LARGE SCALE GENOMIC DNA]</scope>
    <source>
        <strain evidence="2 3">DSM 16791</strain>
    </source>
</reference>
<feature type="compositionally biased region" description="Low complexity" evidence="1">
    <location>
        <begin position="85"/>
        <end position="101"/>
    </location>
</feature>
<feature type="region of interest" description="Disordered" evidence="1">
    <location>
        <begin position="181"/>
        <end position="203"/>
    </location>
</feature>
<keyword evidence="3" id="KW-1185">Reference proteome</keyword>
<gene>
    <name evidence="2" type="ORF">DFR52_102496</name>
</gene>
<proteinExistence type="predicted"/>
<organism evidence="2 3">
    <name type="scientific">Hoeflea marina</name>
    <dbReference type="NCBI Taxonomy" id="274592"/>
    <lineage>
        <taxon>Bacteria</taxon>
        <taxon>Pseudomonadati</taxon>
        <taxon>Pseudomonadota</taxon>
        <taxon>Alphaproteobacteria</taxon>
        <taxon>Hyphomicrobiales</taxon>
        <taxon>Rhizobiaceae</taxon>
        <taxon>Hoeflea</taxon>
    </lineage>
</organism>
<comment type="caution">
    <text evidence="2">The sequence shown here is derived from an EMBL/GenBank/DDBJ whole genome shotgun (WGS) entry which is preliminary data.</text>
</comment>
<dbReference type="EMBL" id="QGTR01000002">
    <property type="protein sequence ID" value="PWW01832.1"/>
    <property type="molecule type" value="Genomic_DNA"/>
</dbReference>
<name>A0A317PLM1_9HYPH</name>
<protein>
    <submittedName>
        <fullName evidence="2">Uncharacterized protein</fullName>
    </submittedName>
</protein>
<evidence type="ECO:0000256" key="1">
    <source>
        <dbReference type="SAM" id="MobiDB-lite"/>
    </source>
</evidence>
<feature type="region of interest" description="Disordered" evidence="1">
    <location>
        <begin position="77"/>
        <end position="101"/>
    </location>
</feature>